<dbReference type="PIRSF" id="PIRSF036915">
    <property type="entry name" value="Trnald_Bac_Plnt"/>
    <property type="match status" value="1"/>
</dbReference>
<evidence type="ECO:0000313" key="14">
    <source>
        <dbReference type="Proteomes" id="UP000292346"/>
    </source>
</evidence>
<dbReference type="CDD" id="cd00955">
    <property type="entry name" value="Transaldolase_like"/>
    <property type="match status" value="1"/>
</dbReference>
<comment type="catalytic activity">
    <reaction evidence="10 11">
        <text>D-sedoheptulose 7-phosphate + D-glyceraldehyde 3-phosphate = D-erythrose 4-phosphate + beta-D-fructose 6-phosphate</text>
        <dbReference type="Rhea" id="RHEA:17053"/>
        <dbReference type="ChEBI" id="CHEBI:16897"/>
        <dbReference type="ChEBI" id="CHEBI:57483"/>
        <dbReference type="ChEBI" id="CHEBI:57634"/>
        <dbReference type="ChEBI" id="CHEBI:59776"/>
        <dbReference type="EC" id="2.2.1.2"/>
    </reaction>
</comment>
<evidence type="ECO:0000256" key="6">
    <source>
        <dbReference type="ARBA" id="ARBA00022490"/>
    </source>
</evidence>
<keyword evidence="14" id="KW-1185">Reference proteome</keyword>
<evidence type="ECO:0000313" key="13">
    <source>
        <dbReference type="EMBL" id="TCC07199.1"/>
    </source>
</evidence>
<evidence type="ECO:0000256" key="12">
    <source>
        <dbReference type="SAM" id="MobiDB-lite"/>
    </source>
</evidence>
<dbReference type="PANTHER" id="PTHR10683">
    <property type="entry name" value="TRANSALDOLASE"/>
    <property type="match status" value="1"/>
</dbReference>
<dbReference type="Proteomes" id="UP000292346">
    <property type="component" value="Unassembled WGS sequence"/>
</dbReference>
<dbReference type="SUPFAM" id="SSF51569">
    <property type="entry name" value="Aldolase"/>
    <property type="match status" value="1"/>
</dbReference>
<dbReference type="EMBL" id="SJJZ01000002">
    <property type="protein sequence ID" value="TCC07199.1"/>
    <property type="molecule type" value="Genomic_DNA"/>
</dbReference>
<evidence type="ECO:0000256" key="7">
    <source>
        <dbReference type="ARBA" id="ARBA00022679"/>
    </source>
</evidence>
<reference evidence="13 14" key="1">
    <citation type="submission" date="2019-02" db="EMBL/GenBank/DDBJ databases">
        <title>Kribbella capetownensis sp. nov. and Kribbella speibonae sp. nov., isolated from soil.</title>
        <authorList>
            <person name="Curtis S.M."/>
            <person name="Norton I."/>
            <person name="Everest G.J."/>
            <person name="Meyers P.R."/>
        </authorList>
    </citation>
    <scope>NUCLEOTIDE SEQUENCE [LARGE SCALE GENOMIC DNA]</scope>
    <source>
        <strain evidence="13 14">KCTC 29219</strain>
    </source>
</reference>
<dbReference type="GO" id="GO:0005737">
    <property type="term" value="C:cytoplasm"/>
    <property type="evidence" value="ECO:0007669"/>
    <property type="project" value="UniProtKB-SubCell"/>
</dbReference>
<dbReference type="Gene3D" id="3.20.20.70">
    <property type="entry name" value="Aldolase class I"/>
    <property type="match status" value="1"/>
</dbReference>
<feature type="region of interest" description="Disordered" evidence="12">
    <location>
        <begin position="362"/>
        <end position="389"/>
    </location>
</feature>
<keyword evidence="7 11" id="KW-0808">Transferase</keyword>
<dbReference type="RefSeq" id="WP_131337844.1">
    <property type="nucleotide sequence ID" value="NZ_SJJZ01000002.1"/>
</dbReference>
<dbReference type="GO" id="GO:0006098">
    <property type="term" value="P:pentose-phosphate shunt"/>
    <property type="evidence" value="ECO:0007669"/>
    <property type="project" value="UniProtKB-UniRule"/>
</dbReference>
<comment type="similarity">
    <text evidence="4 11">Belongs to the transaldolase family. Type 2 subfamily.</text>
</comment>
<sequence length="389" mass="42247">MTKLEHLYGHFGQSPWLDNLTRAYLRDGTLARMVAEGIRGVTANPTIFARSITGSHDYDEQFSELMAAGKSVDEAYWELVISDAGQALTVLRPVFDGGDCIDGFVSVEVSPELAHDASATIAAARWLRRRIAQPNLLVKIPATAEGVTAVETLIAEGASINVTLLFSLPRYAEIIEAYLSGLEKFTANGGDPSTVSSVASFFVSRVDTEVDRRLEALATDEALALRGRAAVAQAKLAYRLFSELFSTKRWHRLAGLGADVQRPLWASTSTKTPKDRDTRYVEELIGPETVTTLPEATIAAFEDHGTMTRTVDNGVPKAAELMERLAAVGIDMTAVGRTLEDNGIASFNKAYQDVLANLTNLAAVPPTPGHTREKDSPPVSRRRTDARRS</sequence>
<evidence type="ECO:0000256" key="9">
    <source>
        <dbReference type="ARBA" id="ARBA00023270"/>
    </source>
</evidence>
<dbReference type="InterPro" id="IPR018225">
    <property type="entry name" value="Transaldolase_AS"/>
</dbReference>
<dbReference type="PANTHER" id="PTHR10683:SF31">
    <property type="entry name" value="TRANSALDOLASE"/>
    <property type="match status" value="1"/>
</dbReference>
<evidence type="ECO:0000256" key="3">
    <source>
        <dbReference type="ARBA" id="ARBA00004857"/>
    </source>
</evidence>
<organism evidence="13 14">
    <name type="scientific">Kribbella soli</name>
    <dbReference type="NCBI Taxonomy" id="1124743"/>
    <lineage>
        <taxon>Bacteria</taxon>
        <taxon>Bacillati</taxon>
        <taxon>Actinomycetota</taxon>
        <taxon>Actinomycetes</taxon>
        <taxon>Propionibacteriales</taxon>
        <taxon>Kribbellaceae</taxon>
        <taxon>Kribbella</taxon>
    </lineage>
</organism>
<dbReference type="OrthoDB" id="9809101at2"/>
<feature type="active site" description="Schiff-base intermediate with substrate" evidence="11">
    <location>
        <position position="139"/>
    </location>
</feature>
<comment type="subcellular location">
    <subcellularLocation>
        <location evidence="2 11">Cytoplasm</location>
    </subcellularLocation>
</comment>
<evidence type="ECO:0000256" key="2">
    <source>
        <dbReference type="ARBA" id="ARBA00004496"/>
    </source>
</evidence>
<dbReference type="PROSITE" id="PS00958">
    <property type="entry name" value="TRANSALDOLASE_2"/>
    <property type="match status" value="1"/>
</dbReference>
<accession>A0A4R0HHI4</accession>
<dbReference type="NCBIfam" id="NF002881">
    <property type="entry name" value="PRK03343.1"/>
    <property type="match status" value="1"/>
</dbReference>
<dbReference type="GO" id="GO:0004801">
    <property type="term" value="F:transaldolase activity"/>
    <property type="evidence" value="ECO:0007669"/>
    <property type="project" value="UniProtKB-UniRule"/>
</dbReference>
<keyword evidence="8 11" id="KW-0570">Pentose shunt</keyword>
<dbReference type="InterPro" id="IPR013785">
    <property type="entry name" value="Aldolase_TIM"/>
</dbReference>
<dbReference type="GO" id="GO:0005975">
    <property type="term" value="P:carbohydrate metabolic process"/>
    <property type="evidence" value="ECO:0007669"/>
    <property type="project" value="InterPro"/>
</dbReference>
<dbReference type="Pfam" id="PF00923">
    <property type="entry name" value="TAL_FSA"/>
    <property type="match status" value="1"/>
</dbReference>
<comment type="function">
    <text evidence="1 11">Transaldolase is important for the balance of metabolites in the pentose-phosphate pathway.</text>
</comment>
<dbReference type="NCBIfam" id="TIGR00876">
    <property type="entry name" value="tal_mycobact"/>
    <property type="match status" value="1"/>
</dbReference>
<feature type="compositionally biased region" description="Basic and acidic residues" evidence="12">
    <location>
        <begin position="370"/>
        <end position="389"/>
    </location>
</feature>
<evidence type="ECO:0000256" key="1">
    <source>
        <dbReference type="ARBA" id="ARBA00003518"/>
    </source>
</evidence>
<comment type="pathway">
    <text evidence="3 11">Carbohydrate degradation; pentose phosphate pathway; D-glyceraldehyde 3-phosphate and beta-D-fructose 6-phosphate from D-ribose 5-phosphate and D-xylulose 5-phosphate (non-oxidative stage): step 2/3.</text>
</comment>
<keyword evidence="9 11" id="KW-0704">Schiff base</keyword>
<dbReference type="HAMAP" id="MF_00493">
    <property type="entry name" value="Transaldolase_2"/>
    <property type="match status" value="1"/>
</dbReference>
<name>A0A4R0HHI4_9ACTN</name>
<dbReference type="InterPro" id="IPR001585">
    <property type="entry name" value="TAL/FSA"/>
</dbReference>
<keyword evidence="6 11" id="KW-0963">Cytoplasm</keyword>
<proteinExistence type="inferred from homology"/>
<evidence type="ECO:0000256" key="4">
    <source>
        <dbReference type="ARBA" id="ARBA00008426"/>
    </source>
</evidence>
<dbReference type="UniPathway" id="UPA00115">
    <property type="reaction ID" value="UER00414"/>
</dbReference>
<dbReference type="InterPro" id="IPR004732">
    <property type="entry name" value="Transaldolase_2"/>
</dbReference>
<evidence type="ECO:0000256" key="10">
    <source>
        <dbReference type="ARBA" id="ARBA00048810"/>
    </source>
</evidence>
<evidence type="ECO:0000256" key="5">
    <source>
        <dbReference type="ARBA" id="ARBA00013151"/>
    </source>
</evidence>
<dbReference type="EC" id="2.2.1.2" evidence="5 11"/>
<comment type="caution">
    <text evidence="13">The sequence shown here is derived from an EMBL/GenBank/DDBJ whole genome shotgun (WGS) entry which is preliminary data.</text>
</comment>
<dbReference type="AlphaFoldDB" id="A0A4R0HHI4"/>
<evidence type="ECO:0000256" key="11">
    <source>
        <dbReference type="HAMAP-Rule" id="MF_00493"/>
    </source>
</evidence>
<protein>
    <recommendedName>
        <fullName evidence="5 11">Transaldolase</fullName>
        <ecNumber evidence="5 11">2.2.1.2</ecNumber>
    </recommendedName>
</protein>
<gene>
    <name evidence="11 13" type="primary">tal</name>
    <name evidence="13" type="ORF">E0H45_14365</name>
</gene>
<evidence type="ECO:0000256" key="8">
    <source>
        <dbReference type="ARBA" id="ARBA00023126"/>
    </source>
</evidence>